<evidence type="ECO:0000313" key="2">
    <source>
        <dbReference type="Proteomes" id="UP000479000"/>
    </source>
</evidence>
<dbReference type="EMBL" id="CADCXU010007118">
    <property type="protein sequence ID" value="CAA9998477.1"/>
    <property type="molecule type" value="Genomic_DNA"/>
</dbReference>
<name>A0A6H5G7B7_9HEMI</name>
<accession>A0A6H5G7B7</accession>
<dbReference type="Proteomes" id="UP000479000">
    <property type="component" value="Unassembled WGS sequence"/>
</dbReference>
<dbReference type="AlphaFoldDB" id="A0A6H5G7B7"/>
<feature type="non-terminal residue" evidence="1">
    <location>
        <position position="90"/>
    </location>
</feature>
<sequence length="90" mass="10068">MSCSLPQRQSRTYRLRDPLTSPAFKIGLNGRITRCRLCMFNFSVKGLSASRNGRNYRNAEASARSVNGLWCKKSGKCSSNGFKQRSSEEG</sequence>
<gene>
    <name evidence="1" type="ORF">NTEN_LOCUS4760</name>
</gene>
<keyword evidence="2" id="KW-1185">Reference proteome</keyword>
<proteinExistence type="predicted"/>
<reference evidence="1 2" key="1">
    <citation type="submission" date="2020-02" db="EMBL/GenBank/DDBJ databases">
        <authorList>
            <person name="Ferguson B K."/>
        </authorList>
    </citation>
    <scope>NUCLEOTIDE SEQUENCE [LARGE SCALE GENOMIC DNA]</scope>
</reference>
<evidence type="ECO:0000313" key="1">
    <source>
        <dbReference type="EMBL" id="CAA9998477.1"/>
    </source>
</evidence>
<protein>
    <submittedName>
        <fullName evidence="1">Uncharacterized protein</fullName>
    </submittedName>
</protein>
<organism evidence="1 2">
    <name type="scientific">Nesidiocoris tenuis</name>
    <dbReference type="NCBI Taxonomy" id="355587"/>
    <lineage>
        <taxon>Eukaryota</taxon>
        <taxon>Metazoa</taxon>
        <taxon>Ecdysozoa</taxon>
        <taxon>Arthropoda</taxon>
        <taxon>Hexapoda</taxon>
        <taxon>Insecta</taxon>
        <taxon>Pterygota</taxon>
        <taxon>Neoptera</taxon>
        <taxon>Paraneoptera</taxon>
        <taxon>Hemiptera</taxon>
        <taxon>Heteroptera</taxon>
        <taxon>Panheteroptera</taxon>
        <taxon>Cimicomorpha</taxon>
        <taxon>Miridae</taxon>
        <taxon>Dicyphina</taxon>
        <taxon>Nesidiocoris</taxon>
    </lineage>
</organism>